<evidence type="ECO:0000256" key="2">
    <source>
        <dbReference type="SAM" id="MobiDB-lite"/>
    </source>
</evidence>
<reference evidence="3" key="1">
    <citation type="submission" date="2017-05" db="EMBL/GenBank/DDBJ databases">
        <title>Plastid comparative genomics reveals ancient divergence between Glaucophyte genera.</title>
        <authorList>
            <person name="Figueroa-Martinez F.J."/>
            <person name="Jackson C."/>
            <person name="Reyes-Prieto A."/>
        </authorList>
    </citation>
    <scope>NUCLEOTIDE SEQUENCE</scope>
    <source>
        <strain evidence="3">SAG 4.97</strain>
    </source>
</reference>
<feature type="compositionally biased region" description="Polar residues" evidence="2">
    <location>
        <begin position="301"/>
        <end position="332"/>
    </location>
</feature>
<feature type="region of interest" description="Disordered" evidence="2">
    <location>
        <begin position="282"/>
        <end position="332"/>
    </location>
</feature>
<gene>
    <name evidence="3" type="primary">orf9</name>
</gene>
<feature type="compositionally biased region" description="Low complexity" evidence="2">
    <location>
        <begin position="287"/>
        <end position="300"/>
    </location>
</feature>
<evidence type="ECO:0000313" key="3">
    <source>
        <dbReference type="EMBL" id="ASQ40294.1"/>
    </source>
</evidence>
<name>A0A3G1IW55_9EUKA</name>
<protein>
    <submittedName>
        <fullName evidence="3">Uncharacterized protein</fullName>
    </submittedName>
</protein>
<keyword evidence="3" id="KW-0934">Plastid</keyword>
<dbReference type="AlphaFoldDB" id="A0A3G1IW55"/>
<geneLocation type="plastid" evidence="3"/>
<proteinExistence type="predicted"/>
<dbReference type="EMBL" id="MF167427">
    <property type="protein sequence ID" value="ASQ40294.1"/>
    <property type="molecule type" value="Genomic_DNA"/>
</dbReference>
<sequence>MQDFLQRFIAQAVAEFFVFLLRYSPITISRFNFHYNFEFAKYGLVPGIGLEISSKDENIFASAEYNLITSLKVDASLPIEYELNRLRQEQVDALIRRAMRFRPGSAAYNNPQGVSNEEKARYQQRAVMHLANIEAMSEEDQAIFRNIAESISEDPALLERHMAHEVSRERALIRHVLEQEDLEVADFERRISLRDPTRRERRIELHIQLMNRRELELARIQEQIVNEVERGIRDRSGITARDVIREQREARETRERSDILYVQTVGINPLDPVLARRIGGAPNVERSSSSQQNSVQSDSQVTAQPPISETAAVASSSRTPAQSAISQNSAVASSSRVSYGTQAVSNQPDESQVALNDMRREGHAQAVERRLREQQKKNDNSGITRNVSVTLPACTERQMNVRAYLLENAFHTCDIKTFHIVEQNMFDPICIKAKIIDRCEELKNVKEKLLENETIMEKQIFENLSLLQIHFGPVEDLSFDWMESAAENMVTTHKQKINYGKQIKDLEKIIKWNENLINTLTLYT</sequence>
<evidence type="ECO:0000256" key="1">
    <source>
        <dbReference type="SAM" id="Coils"/>
    </source>
</evidence>
<organism evidence="3">
    <name type="scientific">Cyanoptyche gloeocystis</name>
    <dbReference type="NCBI Taxonomy" id="77922"/>
    <lineage>
        <taxon>Eukaryota</taxon>
        <taxon>Glaucocystophyceae</taxon>
        <taxon>Glaucocystophyceae incertae sedis</taxon>
        <taxon>Cyanoptyche</taxon>
    </lineage>
</organism>
<feature type="coiled-coil region" evidence="1">
    <location>
        <begin position="432"/>
        <end position="459"/>
    </location>
</feature>
<keyword evidence="1" id="KW-0175">Coiled coil</keyword>
<accession>A0A3G1IW55</accession>